<dbReference type="RefSeq" id="WP_123609545.1">
    <property type="nucleotide sequence ID" value="NZ_RJVG01000005.1"/>
</dbReference>
<name>A0A3N1XP13_9FIRM</name>
<evidence type="ECO:0000313" key="2">
    <source>
        <dbReference type="EMBL" id="ROR28376.1"/>
    </source>
</evidence>
<feature type="region of interest" description="Disordered" evidence="1">
    <location>
        <begin position="1"/>
        <end position="31"/>
    </location>
</feature>
<accession>A0A3N1XP13</accession>
<dbReference type="AlphaFoldDB" id="A0A3N1XP13"/>
<proteinExistence type="predicted"/>
<dbReference type="Proteomes" id="UP000273083">
    <property type="component" value="Unassembled WGS sequence"/>
</dbReference>
<sequence length="86" mass="10041">MGSMRQGYDRNRGNTCDYCAPSDRERRQEKTRYPVEQMALAMAYVPWQEWRCVYDANEGLKAGTIFEELDLEFYGSTCGLRRGERG</sequence>
<reference evidence="2 3" key="1">
    <citation type="submission" date="2018-11" db="EMBL/GenBank/DDBJ databases">
        <title>Genomic Encyclopedia of Type Strains, Phase IV (KMG-IV): sequencing the most valuable type-strain genomes for metagenomic binning, comparative biology and taxonomic classification.</title>
        <authorList>
            <person name="Goeker M."/>
        </authorList>
    </citation>
    <scope>NUCLEOTIDE SEQUENCE [LARGE SCALE GENOMIC DNA]</scope>
    <source>
        <strain evidence="2 3">DSM 26537</strain>
    </source>
</reference>
<gene>
    <name evidence="2" type="ORF">EDD66_105318</name>
</gene>
<keyword evidence="3" id="KW-1185">Reference proteome</keyword>
<evidence type="ECO:0000256" key="1">
    <source>
        <dbReference type="SAM" id="MobiDB-lite"/>
    </source>
</evidence>
<evidence type="ECO:0000313" key="3">
    <source>
        <dbReference type="Proteomes" id="UP000273083"/>
    </source>
</evidence>
<dbReference type="Pfam" id="PF11007">
    <property type="entry name" value="CotJA"/>
    <property type="match status" value="1"/>
</dbReference>
<feature type="compositionally biased region" description="Basic and acidic residues" evidence="1">
    <location>
        <begin position="22"/>
        <end position="31"/>
    </location>
</feature>
<dbReference type="EMBL" id="RJVG01000005">
    <property type="protein sequence ID" value="ROR28376.1"/>
    <property type="molecule type" value="Genomic_DNA"/>
</dbReference>
<comment type="caution">
    <text evidence="2">The sequence shown here is derived from an EMBL/GenBank/DDBJ whole genome shotgun (WGS) entry which is preliminary data.</text>
</comment>
<dbReference type="InterPro" id="IPR020256">
    <property type="entry name" value="Spore_coat_CotJA"/>
</dbReference>
<dbReference type="OrthoDB" id="9800571at2"/>
<protein>
    <submittedName>
        <fullName evidence="2">Spore coat associated protein JA (CotJA)</fullName>
    </submittedName>
</protein>
<organism evidence="2 3">
    <name type="scientific">Mobilisporobacter senegalensis</name>
    <dbReference type="NCBI Taxonomy" id="1329262"/>
    <lineage>
        <taxon>Bacteria</taxon>
        <taxon>Bacillati</taxon>
        <taxon>Bacillota</taxon>
        <taxon>Clostridia</taxon>
        <taxon>Lachnospirales</taxon>
        <taxon>Lachnospiraceae</taxon>
        <taxon>Mobilisporobacter</taxon>
    </lineage>
</organism>